<proteinExistence type="predicted"/>
<dbReference type="Proteomes" id="UP000318733">
    <property type="component" value="Unassembled WGS sequence"/>
</dbReference>
<protein>
    <submittedName>
        <fullName evidence="2">Uncharacterized protein</fullName>
    </submittedName>
</protein>
<evidence type="ECO:0000256" key="1">
    <source>
        <dbReference type="SAM" id="SignalP"/>
    </source>
</evidence>
<keyword evidence="1" id="KW-0732">Signal</keyword>
<evidence type="ECO:0000313" key="2">
    <source>
        <dbReference type="EMBL" id="TSJ40671.1"/>
    </source>
</evidence>
<name>A0A556ML70_9SPHI</name>
<keyword evidence="3" id="KW-1185">Reference proteome</keyword>
<dbReference type="EMBL" id="VLPK01000002">
    <property type="protein sequence ID" value="TSJ40671.1"/>
    <property type="molecule type" value="Genomic_DNA"/>
</dbReference>
<organism evidence="2 3">
    <name type="scientific">Mucilaginibacter corticis</name>
    <dbReference type="NCBI Taxonomy" id="2597670"/>
    <lineage>
        <taxon>Bacteria</taxon>
        <taxon>Pseudomonadati</taxon>
        <taxon>Bacteroidota</taxon>
        <taxon>Sphingobacteriia</taxon>
        <taxon>Sphingobacteriales</taxon>
        <taxon>Sphingobacteriaceae</taxon>
        <taxon>Mucilaginibacter</taxon>
    </lineage>
</organism>
<sequence length="232" mass="27103">MKNLLLFLTFTFCFVNCFAQHIVTRKNKLTDNLTEQFQAVIEAKQQIKQGTYRVLYNKKTVIASGIYKDNKRTGLWHFFAPDGTPLENFNYDNNMLLYEAPHDSLSRIHYKVDYVLKDSDKTSPPIRLGGRFFGYIPYIRLLTPYIDKYYLRNYLVVMKLLVSPMGRLAEYNIDVVRYDTNVITYTMDTSTLSDEDKTFIPATLNDKTITSQISVFCIVSDSGEVYIRDFKY</sequence>
<feature type="signal peptide" evidence="1">
    <location>
        <begin position="1"/>
        <end position="19"/>
    </location>
</feature>
<accession>A0A556ML70</accession>
<dbReference type="AlphaFoldDB" id="A0A556ML70"/>
<dbReference type="OrthoDB" id="797627at2"/>
<evidence type="ECO:0000313" key="3">
    <source>
        <dbReference type="Proteomes" id="UP000318733"/>
    </source>
</evidence>
<reference evidence="2 3" key="1">
    <citation type="submission" date="2019-07" db="EMBL/GenBank/DDBJ databases">
        <authorList>
            <person name="Huq M.A."/>
        </authorList>
    </citation>
    <scope>NUCLEOTIDE SEQUENCE [LARGE SCALE GENOMIC DNA]</scope>
    <source>
        <strain evidence="2 3">MAH-19</strain>
    </source>
</reference>
<gene>
    <name evidence="2" type="ORF">FO440_13070</name>
</gene>
<feature type="chain" id="PRO_5021886320" evidence="1">
    <location>
        <begin position="20"/>
        <end position="232"/>
    </location>
</feature>
<dbReference type="SUPFAM" id="SSF82185">
    <property type="entry name" value="Histone H3 K4-specific methyltransferase SET7/9 N-terminal domain"/>
    <property type="match status" value="1"/>
</dbReference>
<comment type="caution">
    <text evidence="2">The sequence shown here is derived from an EMBL/GenBank/DDBJ whole genome shotgun (WGS) entry which is preliminary data.</text>
</comment>
<dbReference type="Gene3D" id="2.20.110.10">
    <property type="entry name" value="Histone H3 K4-specific methyltransferase SET7/9 N-terminal domain"/>
    <property type="match status" value="1"/>
</dbReference>
<dbReference type="RefSeq" id="WP_144248708.1">
    <property type="nucleotide sequence ID" value="NZ_VLPK01000002.1"/>
</dbReference>